<feature type="binding site" evidence="8">
    <location>
        <position position="350"/>
    </location>
    <ligand>
        <name>substrate</name>
    </ligand>
</feature>
<dbReference type="PANTHER" id="PTHR36447">
    <property type="entry name" value="BETA-GALACTOSIDASE GANA"/>
    <property type="match status" value="1"/>
</dbReference>
<feature type="binding site" evidence="8">
    <location>
        <position position="139"/>
    </location>
    <ligand>
        <name>substrate</name>
    </ligand>
</feature>
<protein>
    <recommendedName>
        <fullName evidence="3 6">Beta-galactosidase</fullName>
        <shortName evidence="6">Beta-gal</shortName>
        <ecNumber evidence="3 6">3.2.1.23</ecNumber>
    </recommendedName>
</protein>
<evidence type="ECO:0000313" key="15">
    <source>
        <dbReference type="Proteomes" id="UP000345527"/>
    </source>
</evidence>
<proteinExistence type="inferred from homology"/>
<keyword evidence="9" id="KW-0479">Metal-binding</keyword>
<dbReference type="Pfam" id="PF02449">
    <property type="entry name" value="Glyco_hydro_42"/>
    <property type="match status" value="1"/>
</dbReference>
<evidence type="ECO:0000256" key="2">
    <source>
        <dbReference type="ARBA" id="ARBA00005940"/>
    </source>
</evidence>
<dbReference type="Proteomes" id="UP000345527">
    <property type="component" value="Unassembled WGS sequence"/>
</dbReference>
<evidence type="ECO:0000256" key="9">
    <source>
        <dbReference type="PIRSR" id="PIRSR001084-3"/>
    </source>
</evidence>
<keyword evidence="16" id="KW-1185">Reference proteome</keyword>
<evidence type="ECO:0000256" key="10">
    <source>
        <dbReference type="SAM" id="MobiDB-lite"/>
    </source>
</evidence>
<dbReference type="PIRSF" id="PIRSF001084">
    <property type="entry name" value="B-galactosidase"/>
    <property type="match status" value="1"/>
</dbReference>
<feature type="binding site" evidence="8">
    <location>
        <position position="177"/>
    </location>
    <ligand>
        <name>substrate</name>
    </ligand>
</feature>
<evidence type="ECO:0000313" key="13">
    <source>
        <dbReference type="EMBL" id="KAA8821417.1"/>
    </source>
</evidence>
<dbReference type="PANTHER" id="PTHR36447:SF1">
    <property type="entry name" value="BETA-GALACTOSIDASE GANA"/>
    <property type="match status" value="1"/>
</dbReference>
<keyword evidence="5 6" id="KW-0326">Glycosidase</keyword>
<dbReference type="OrthoDB" id="9800974at2"/>
<reference evidence="15 16" key="1">
    <citation type="journal article" date="2019" name="Syst. Appl. Microbiol.">
        <title>Characterization of Bifidobacterium species in feaces of the Egyptian fruit bat: Description of B. vespertilionis sp. nov. and B. rousetti sp. nov.</title>
        <authorList>
            <person name="Modesto M."/>
            <person name="Satti M."/>
            <person name="Watanabe K."/>
            <person name="Puglisi E."/>
            <person name="Morelli L."/>
            <person name="Huang C.-H."/>
            <person name="Liou J.-S."/>
            <person name="Miyashita M."/>
            <person name="Tamura T."/>
            <person name="Saito S."/>
            <person name="Mori K."/>
            <person name="Huang L."/>
            <person name="Sciavilla P."/>
            <person name="Sandri C."/>
            <person name="Spiezio C."/>
            <person name="Vitali F."/>
            <person name="Cavalieri D."/>
            <person name="Perpetuini G."/>
            <person name="Tofalo R."/>
            <person name="Bonetti A."/>
            <person name="Arita M."/>
            <person name="Mattarelli P."/>
        </authorList>
    </citation>
    <scope>NUCLEOTIDE SEQUENCE [LARGE SCALE GENOMIC DNA]</scope>
    <source>
        <strain evidence="13 16">RST16</strain>
        <strain evidence="14 15">RST8</strain>
    </source>
</reference>
<feature type="region of interest" description="Disordered" evidence="10">
    <location>
        <begin position="1"/>
        <end position="20"/>
    </location>
</feature>
<name>A0A5J5E5X1_9BIFI</name>
<sequence length="719" mass="79060">MTKTAIHDSPATKGFTRMSPTERYRTTSARLASAGSILYGGDYNPEQWPEETWPRDMELLRKAGVNEVTLNVFSWATLQPSEDEYDFSKLDRIVDTVTRAGMRIMMATSTGSLPAWMVLRHPDVARVEFDGTKRRHGYRHNHCATSPTYREYAAKLAGKLAERYGGLENLVAWHVNNEYNGFCWCDRCAAGFREWLAGRYGSIEAVNEAWNAAFWGHTYHSFGEIFPPNLLGDAIPGGKSVLPAFSLDYQRWYGETVLETFNEEKRAIRAFDPVNPVTTNFIGHLRDYDCLGFAYNPETDGGVDVSSWDLYPGNDPSANADTCLRHDLYRAVSGQRPFVLMEQSPSRQNWATYCAQKRPGQLRMQSWQAVARGADAVQYFQLKQSRSGCEKFHGAVIGSDGTDRTRTFREVAALGAELARVTPGILGAPKERGKVAFIYDWPSDWGLGLSAGPSKALNYIAETLVWYRELYRRNIPVDFVRAGDDLAGYDAVVAPLLYMAPARVTDALRSYVLGGGRLLTTTMSLLVDEHDSLHQGEAPVPLRDLAGVWVSETDAIAPDAPVDLSFGASSDGSAQTVLPGGGRLLCDVIEADPGTQVLATYGGDDYYAGAPAFTFRPSAGGGGVFYAATLPSGDAVRRMIGALVDGVVPEPADVTVDEGIEISRRVAEDRTTYLFLTNPWPGAHKAVLHVAGRELIADRPVKPGNELVLDRFGVAVVRY</sequence>
<dbReference type="InterPro" id="IPR013780">
    <property type="entry name" value="Glyco_hydro_b"/>
</dbReference>
<comment type="caution">
    <text evidence="14">The sequence shown here is derived from an EMBL/GenBank/DDBJ whole genome shotgun (WGS) entry which is preliminary data.</text>
</comment>
<keyword evidence="9" id="KW-0862">Zinc</keyword>
<feature type="domain" description="Glycoside hydrolase family 42 N-terminal" evidence="11">
    <location>
        <begin position="42"/>
        <end position="420"/>
    </location>
</feature>
<keyword evidence="4 6" id="KW-0378">Hydrolase</keyword>
<dbReference type="GO" id="GO:0046872">
    <property type="term" value="F:metal ion binding"/>
    <property type="evidence" value="ECO:0007669"/>
    <property type="project" value="UniProtKB-KW"/>
</dbReference>
<evidence type="ECO:0000256" key="7">
    <source>
        <dbReference type="PIRSR" id="PIRSR001084-1"/>
    </source>
</evidence>
<accession>A0A5J5E5X1</accession>
<dbReference type="SUPFAM" id="SSF52317">
    <property type="entry name" value="Class I glutamine amidotransferase-like"/>
    <property type="match status" value="1"/>
</dbReference>
<evidence type="ECO:0000256" key="8">
    <source>
        <dbReference type="PIRSR" id="PIRSR001084-2"/>
    </source>
</evidence>
<dbReference type="InterPro" id="IPR013529">
    <property type="entry name" value="Glyco_hydro_42_N"/>
</dbReference>
<feature type="binding site" evidence="9">
    <location>
        <position position="183"/>
    </location>
    <ligand>
        <name>Zn(2+)</name>
        <dbReference type="ChEBI" id="CHEBI:29105"/>
    </ligand>
</feature>
<dbReference type="InterPro" id="IPR013738">
    <property type="entry name" value="Beta_galactosidase_Trimer"/>
</dbReference>
<dbReference type="CDD" id="cd03143">
    <property type="entry name" value="A4_beta-galactosidase_middle_domain"/>
    <property type="match status" value="1"/>
</dbReference>
<dbReference type="GO" id="GO:0009341">
    <property type="term" value="C:beta-galactosidase complex"/>
    <property type="evidence" value="ECO:0007669"/>
    <property type="project" value="InterPro"/>
</dbReference>
<evidence type="ECO:0000259" key="12">
    <source>
        <dbReference type="Pfam" id="PF08532"/>
    </source>
</evidence>
<feature type="domain" description="Beta-galactosidase trimerisation" evidence="12">
    <location>
        <begin position="434"/>
        <end position="644"/>
    </location>
</feature>
<evidence type="ECO:0000256" key="5">
    <source>
        <dbReference type="ARBA" id="ARBA00023295"/>
    </source>
</evidence>
<dbReference type="Gene3D" id="2.60.40.1180">
    <property type="entry name" value="Golgi alpha-mannosidase II"/>
    <property type="match status" value="1"/>
</dbReference>
<feature type="active site" description="Nucleophile" evidence="7">
    <location>
        <position position="342"/>
    </location>
</feature>
<dbReference type="Pfam" id="PF08532">
    <property type="entry name" value="Glyco_hydro_42M"/>
    <property type="match status" value="1"/>
</dbReference>
<feature type="binding site" evidence="9">
    <location>
        <position position="143"/>
    </location>
    <ligand>
        <name>Zn(2+)</name>
        <dbReference type="ChEBI" id="CHEBI:29105"/>
    </ligand>
</feature>
<evidence type="ECO:0000259" key="11">
    <source>
        <dbReference type="Pfam" id="PF02449"/>
    </source>
</evidence>
<dbReference type="SUPFAM" id="SSF51445">
    <property type="entry name" value="(Trans)glycosidases"/>
    <property type="match status" value="1"/>
</dbReference>
<feature type="binding site" evidence="9">
    <location>
        <position position="185"/>
    </location>
    <ligand>
        <name>Zn(2+)</name>
        <dbReference type="ChEBI" id="CHEBI:29105"/>
    </ligand>
</feature>
<dbReference type="InterPro" id="IPR017853">
    <property type="entry name" value="GH"/>
</dbReference>
<evidence type="ECO:0000313" key="14">
    <source>
        <dbReference type="EMBL" id="KAA8824362.1"/>
    </source>
</evidence>
<comment type="catalytic activity">
    <reaction evidence="1 6">
        <text>Hydrolysis of terminal non-reducing beta-D-galactose residues in beta-D-galactosides.</text>
        <dbReference type="EC" id="3.2.1.23"/>
    </reaction>
</comment>
<evidence type="ECO:0000313" key="16">
    <source>
        <dbReference type="Proteomes" id="UP000374630"/>
    </source>
</evidence>
<dbReference type="Gene3D" id="3.40.50.880">
    <property type="match status" value="1"/>
</dbReference>
<feature type="active site" description="Proton donor" evidence="7">
    <location>
        <position position="178"/>
    </location>
</feature>
<dbReference type="GO" id="GO:0004565">
    <property type="term" value="F:beta-galactosidase activity"/>
    <property type="evidence" value="ECO:0007669"/>
    <property type="project" value="UniProtKB-EC"/>
</dbReference>
<dbReference type="EMBL" id="RZOA01000003">
    <property type="protein sequence ID" value="KAA8824362.1"/>
    <property type="molecule type" value="Genomic_DNA"/>
</dbReference>
<organism evidence="14 15">
    <name type="scientific">Bifidobacterium vespertilionis</name>
    <dbReference type="NCBI Taxonomy" id="2562524"/>
    <lineage>
        <taxon>Bacteria</taxon>
        <taxon>Bacillati</taxon>
        <taxon>Actinomycetota</taxon>
        <taxon>Actinomycetes</taxon>
        <taxon>Bifidobacteriales</taxon>
        <taxon>Bifidobacteriaceae</taxon>
        <taxon>Bifidobacterium</taxon>
    </lineage>
</organism>
<dbReference type="Gene3D" id="3.20.20.80">
    <property type="entry name" value="Glycosidases"/>
    <property type="match status" value="1"/>
</dbReference>
<gene>
    <name evidence="14" type="ORF">EM848_02525</name>
    <name evidence="13" type="ORF">EMO90_04505</name>
</gene>
<dbReference type="AlphaFoldDB" id="A0A5J5E5X1"/>
<dbReference type="InterPro" id="IPR003476">
    <property type="entry name" value="Glyco_hydro_42"/>
</dbReference>
<evidence type="ECO:0000256" key="3">
    <source>
        <dbReference type="ARBA" id="ARBA00012756"/>
    </source>
</evidence>
<dbReference type="GO" id="GO:0005975">
    <property type="term" value="P:carbohydrate metabolic process"/>
    <property type="evidence" value="ECO:0007669"/>
    <property type="project" value="InterPro"/>
</dbReference>
<dbReference type="Proteomes" id="UP000374630">
    <property type="component" value="Unassembled WGS sequence"/>
</dbReference>
<evidence type="ECO:0000256" key="1">
    <source>
        <dbReference type="ARBA" id="ARBA00001412"/>
    </source>
</evidence>
<comment type="similarity">
    <text evidence="2 6">Belongs to the glycosyl hydrolase 42 family.</text>
</comment>
<dbReference type="EC" id="3.2.1.23" evidence="3 6"/>
<dbReference type="InterPro" id="IPR029062">
    <property type="entry name" value="Class_I_gatase-like"/>
</dbReference>
<evidence type="ECO:0000256" key="4">
    <source>
        <dbReference type="ARBA" id="ARBA00022801"/>
    </source>
</evidence>
<feature type="binding site" evidence="9">
    <location>
        <position position="188"/>
    </location>
    <ligand>
        <name>Zn(2+)</name>
        <dbReference type="ChEBI" id="CHEBI:29105"/>
    </ligand>
</feature>
<evidence type="ECO:0000256" key="6">
    <source>
        <dbReference type="PIRNR" id="PIRNR001084"/>
    </source>
</evidence>
<dbReference type="EMBL" id="RZNZ01000004">
    <property type="protein sequence ID" value="KAA8821417.1"/>
    <property type="molecule type" value="Genomic_DNA"/>
</dbReference>